<evidence type="ECO:0008006" key="5">
    <source>
        <dbReference type="Google" id="ProtNLM"/>
    </source>
</evidence>
<protein>
    <recommendedName>
        <fullName evidence="5">Ferritin-like domain-containing protein</fullName>
    </recommendedName>
</protein>
<dbReference type="AlphaFoldDB" id="A0A3N4R564"/>
<dbReference type="Proteomes" id="UP000267408">
    <property type="component" value="Unassembled WGS sequence"/>
</dbReference>
<evidence type="ECO:0000313" key="2">
    <source>
        <dbReference type="EMBL" id="RPE28673.1"/>
    </source>
</evidence>
<dbReference type="EMBL" id="RJVJ01000002">
    <property type="protein sequence ID" value="ROR37913.1"/>
    <property type="molecule type" value="Genomic_DNA"/>
</dbReference>
<dbReference type="EMBL" id="RKQG01000002">
    <property type="protein sequence ID" value="RPE28673.1"/>
    <property type="molecule type" value="Genomic_DNA"/>
</dbReference>
<evidence type="ECO:0000313" key="4">
    <source>
        <dbReference type="Proteomes" id="UP000267408"/>
    </source>
</evidence>
<proteinExistence type="predicted"/>
<dbReference type="CDD" id="cd00657">
    <property type="entry name" value="Ferritin_like"/>
    <property type="match status" value="1"/>
</dbReference>
<reference evidence="3 4" key="1">
    <citation type="submission" date="2018-11" db="EMBL/GenBank/DDBJ databases">
        <title>Sequencing the genomes of 1000 actinobacteria strains.</title>
        <authorList>
            <person name="Klenk H.-P."/>
        </authorList>
    </citation>
    <scope>NUCLEOTIDE SEQUENCE [LARGE SCALE GENOMIC DNA]</scope>
    <source>
        <strain evidence="1 4">DSM 44780</strain>
        <strain evidence="2 3">DSM 44781</strain>
    </source>
</reference>
<name>A0A3N4R564_9ACTN</name>
<dbReference type="Gene3D" id="1.10.620.20">
    <property type="entry name" value="Ribonucleotide Reductase, subunit A"/>
    <property type="match status" value="1"/>
</dbReference>
<dbReference type="Proteomes" id="UP000266906">
    <property type="component" value="Unassembled WGS sequence"/>
</dbReference>
<comment type="caution">
    <text evidence="2">The sequence shown here is derived from an EMBL/GenBank/DDBJ whole genome shotgun (WGS) entry which is preliminary data.</text>
</comment>
<dbReference type="InterPro" id="IPR012348">
    <property type="entry name" value="RNR-like"/>
</dbReference>
<accession>A0A8G1UBW7</accession>
<organism evidence="2 3">
    <name type="scientific">Kitasatospora cineracea</name>
    <dbReference type="NCBI Taxonomy" id="88074"/>
    <lineage>
        <taxon>Bacteria</taxon>
        <taxon>Bacillati</taxon>
        <taxon>Actinomycetota</taxon>
        <taxon>Actinomycetes</taxon>
        <taxon>Kitasatosporales</taxon>
        <taxon>Streptomycetaceae</taxon>
        <taxon>Kitasatospora</taxon>
    </lineage>
</organism>
<dbReference type="SUPFAM" id="SSF47240">
    <property type="entry name" value="Ferritin-like"/>
    <property type="match status" value="1"/>
</dbReference>
<keyword evidence="3" id="KW-1185">Reference proteome</keyword>
<evidence type="ECO:0000313" key="1">
    <source>
        <dbReference type="EMBL" id="ROR37913.1"/>
    </source>
</evidence>
<evidence type="ECO:0000313" key="3">
    <source>
        <dbReference type="Proteomes" id="UP000266906"/>
    </source>
</evidence>
<accession>A0A3N4R564</accession>
<dbReference type="GO" id="GO:0016491">
    <property type="term" value="F:oxidoreductase activity"/>
    <property type="evidence" value="ECO:0007669"/>
    <property type="project" value="InterPro"/>
</dbReference>
<dbReference type="InterPro" id="IPR009078">
    <property type="entry name" value="Ferritin-like_SF"/>
</dbReference>
<gene>
    <name evidence="2" type="ORF">EDD38_5812</name>
    <name evidence="1" type="ORF">EDD39_6071</name>
</gene>
<sequence>MHESGGGAMPGSGFGGWVAEFEAERARREWIADPEWEHGVELPAVVARSLQKFQVGEDGDGANLRAKADRAGDPEYSAAVRLFVDEERNHARLLAELLGAAGVPLLDGHWSDGIFVRVRRLLGLRTELMVLMVAELVAVEYYRSLRDGLADPLAREVTDRILYDERRHIPFHVRRLHQSFAELGPVARPFAHLAWLLLALAGALFVAVDHGPALHAVHVSRGRFLLAVTRHAWSVGAQLTARDGRAPADSFAG</sequence>